<dbReference type="KEGG" id="rcf:Poly24_45420"/>
<proteinExistence type="predicted"/>
<dbReference type="EMBL" id="CP036348">
    <property type="protein sequence ID" value="QDV70810.1"/>
    <property type="molecule type" value="Genomic_DNA"/>
</dbReference>
<evidence type="ECO:0000313" key="2">
    <source>
        <dbReference type="EMBL" id="QDV70810.1"/>
    </source>
</evidence>
<evidence type="ECO:0008006" key="4">
    <source>
        <dbReference type="Google" id="ProtNLM"/>
    </source>
</evidence>
<name>A0A518JZ33_9BACT</name>
<reference evidence="2 3" key="1">
    <citation type="submission" date="2019-02" db="EMBL/GenBank/DDBJ databases">
        <title>Deep-cultivation of Planctomycetes and their phenomic and genomic characterization uncovers novel biology.</title>
        <authorList>
            <person name="Wiegand S."/>
            <person name="Jogler M."/>
            <person name="Boedeker C."/>
            <person name="Pinto D."/>
            <person name="Vollmers J."/>
            <person name="Rivas-Marin E."/>
            <person name="Kohn T."/>
            <person name="Peeters S.H."/>
            <person name="Heuer A."/>
            <person name="Rast P."/>
            <person name="Oberbeckmann S."/>
            <person name="Bunk B."/>
            <person name="Jeske O."/>
            <person name="Meyerdierks A."/>
            <person name="Storesund J.E."/>
            <person name="Kallscheuer N."/>
            <person name="Luecker S."/>
            <person name="Lage O.M."/>
            <person name="Pohl T."/>
            <person name="Merkel B.J."/>
            <person name="Hornburger P."/>
            <person name="Mueller R.-W."/>
            <person name="Bruemmer F."/>
            <person name="Labrenz M."/>
            <person name="Spormann A.M."/>
            <person name="Op den Camp H."/>
            <person name="Overmann J."/>
            <person name="Amann R."/>
            <person name="Jetten M.S.M."/>
            <person name="Mascher T."/>
            <person name="Medema M.H."/>
            <person name="Devos D.P."/>
            <person name="Kaster A.-K."/>
            <person name="Ovreas L."/>
            <person name="Rohde M."/>
            <person name="Galperin M.Y."/>
            <person name="Jogler C."/>
        </authorList>
    </citation>
    <scope>NUCLEOTIDE SEQUENCE [LARGE SCALE GENOMIC DNA]</scope>
    <source>
        <strain evidence="2 3">Poly24</strain>
    </source>
</reference>
<dbReference type="OrthoDB" id="279295at2"/>
<gene>
    <name evidence="2" type="ORF">Poly24_45420</name>
</gene>
<dbReference type="RefSeq" id="WP_145100619.1">
    <property type="nucleotide sequence ID" value="NZ_CP036348.1"/>
</dbReference>
<protein>
    <recommendedName>
        <fullName evidence="4">Lipoprotein</fullName>
    </recommendedName>
</protein>
<organism evidence="2 3">
    <name type="scientific">Rosistilla carotiformis</name>
    <dbReference type="NCBI Taxonomy" id="2528017"/>
    <lineage>
        <taxon>Bacteria</taxon>
        <taxon>Pseudomonadati</taxon>
        <taxon>Planctomycetota</taxon>
        <taxon>Planctomycetia</taxon>
        <taxon>Pirellulales</taxon>
        <taxon>Pirellulaceae</taxon>
        <taxon>Rosistilla</taxon>
    </lineage>
</organism>
<keyword evidence="3" id="KW-1185">Reference proteome</keyword>
<sequence length="129" mass="14072">MFQKPQFAVFLTLAILSIASGCHCFPSVRYRNPHAADYESACTCGLSDCMECQHRREKKNKVPWPLFHSLPTRPVFEGGGAMPMAAPCDPEAMEMLPPLRPLPSSGAAEPIDTPPTQQEASPPGINYSV</sequence>
<dbReference type="PROSITE" id="PS51257">
    <property type="entry name" value="PROKAR_LIPOPROTEIN"/>
    <property type="match status" value="1"/>
</dbReference>
<evidence type="ECO:0000313" key="3">
    <source>
        <dbReference type="Proteomes" id="UP000315082"/>
    </source>
</evidence>
<dbReference type="Proteomes" id="UP000315082">
    <property type="component" value="Chromosome"/>
</dbReference>
<accession>A0A518JZ33</accession>
<evidence type="ECO:0000256" key="1">
    <source>
        <dbReference type="SAM" id="MobiDB-lite"/>
    </source>
</evidence>
<feature type="region of interest" description="Disordered" evidence="1">
    <location>
        <begin position="95"/>
        <end position="129"/>
    </location>
</feature>
<dbReference type="AlphaFoldDB" id="A0A518JZ33"/>